<dbReference type="OrthoDB" id="3509362at2759"/>
<keyword evidence="2" id="KW-0551">Lipid droplet</keyword>
<dbReference type="Gene3D" id="3.90.180.10">
    <property type="entry name" value="Medium-chain alcohol dehydrogenases, catalytic domain"/>
    <property type="match status" value="1"/>
</dbReference>
<dbReference type="SUPFAM" id="SSF51735">
    <property type="entry name" value="NAD(P)-binding Rossmann-fold domains"/>
    <property type="match status" value="1"/>
</dbReference>
<dbReference type="InterPro" id="IPR013154">
    <property type="entry name" value="ADH-like_N"/>
</dbReference>
<dbReference type="GO" id="GO:0016491">
    <property type="term" value="F:oxidoreductase activity"/>
    <property type="evidence" value="ECO:0007669"/>
    <property type="project" value="InterPro"/>
</dbReference>
<dbReference type="InterPro" id="IPR050700">
    <property type="entry name" value="YIM1/Zinc_Alcohol_DH_Fams"/>
</dbReference>
<keyword evidence="6" id="KW-1185">Reference proteome</keyword>
<evidence type="ECO:0000256" key="1">
    <source>
        <dbReference type="ARBA" id="ARBA00004502"/>
    </source>
</evidence>
<dbReference type="InterPro" id="IPR011032">
    <property type="entry name" value="GroES-like_sf"/>
</dbReference>
<feature type="domain" description="Enoyl reductase (ER)" evidence="4">
    <location>
        <begin position="13"/>
        <end position="336"/>
    </location>
</feature>
<comment type="similarity">
    <text evidence="3">Belongs to the YIM1 family.</text>
</comment>
<dbReference type="EMBL" id="SWFS01000482">
    <property type="protein sequence ID" value="KAA8901671.1"/>
    <property type="molecule type" value="Genomic_DNA"/>
</dbReference>
<dbReference type="Proteomes" id="UP000761534">
    <property type="component" value="Unassembled WGS sequence"/>
</dbReference>
<accession>A0A642UM19</accession>
<dbReference type="SUPFAM" id="SSF50129">
    <property type="entry name" value="GroES-like"/>
    <property type="match status" value="1"/>
</dbReference>
<reference evidence="5" key="1">
    <citation type="journal article" date="2019" name="G3 (Bethesda)">
        <title>Genome Assemblies of Two Rare Opportunistic Yeast Pathogens: Diutina rugosa (syn. Candida rugosa) and Trichomonascus ciferrii (syn. Candida ciferrii).</title>
        <authorList>
            <person name="Mixao V."/>
            <person name="Saus E."/>
            <person name="Hansen A.P."/>
            <person name="Lass-Florl C."/>
            <person name="Gabaldon T."/>
        </authorList>
    </citation>
    <scope>NUCLEOTIDE SEQUENCE</scope>
    <source>
        <strain evidence="5">CBS 4856</strain>
    </source>
</reference>
<name>A0A642UM19_9ASCO</name>
<dbReference type="InterPro" id="IPR036291">
    <property type="entry name" value="NAD(P)-bd_dom_sf"/>
</dbReference>
<dbReference type="Gene3D" id="3.40.50.720">
    <property type="entry name" value="NAD(P)-binding Rossmann-like Domain"/>
    <property type="match status" value="1"/>
</dbReference>
<dbReference type="Pfam" id="PF08240">
    <property type="entry name" value="ADH_N"/>
    <property type="match status" value="1"/>
</dbReference>
<dbReference type="Pfam" id="PF13602">
    <property type="entry name" value="ADH_zinc_N_2"/>
    <property type="match status" value="1"/>
</dbReference>
<dbReference type="PANTHER" id="PTHR11695">
    <property type="entry name" value="ALCOHOL DEHYDROGENASE RELATED"/>
    <property type="match status" value="1"/>
</dbReference>
<dbReference type="CDD" id="cd05289">
    <property type="entry name" value="MDR_like_2"/>
    <property type="match status" value="1"/>
</dbReference>
<dbReference type="AlphaFoldDB" id="A0A642UM19"/>
<dbReference type="PANTHER" id="PTHR11695:SF294">
    <property type="entry name" value="RETICULON-4-INTERACTING PROTEIN 1, MITOCHONDRIAL"/>
    <property type="match status" value="1"/>
</dbReference>
<organism evidence="5 6">
    <name type="scientific">Trichomonascus ciferrii</name>
    <dbReference type="NCBI Taxonomy" id="44093"/>
    <lineage>
        <taxon>Eukaryota</taxon>
        <taxon>Fungi</taxon>
        <taxon>Dikarya</taxon>
        <taxon>Ascomycota</taxon>
        <taxon>Saccharomycotina</taxon>
        <taxon>Dipodascomycetes</taxon>
        <taxon>Dipodascales</taxon>
        <taxon>Trichomonascaceae</taxon>
        <taxon>Trichomonascus</taxon>
        <taxon>Trichomonascus ciferrii complex</taxon>
    </lineage>
</organism>
<dbReference type="InterPro" id="IPR020843">
    <property type="entry name" value="ER"/>
</dbReference>
<dbReference type="GO" id="GO:0005811">
    <property type="term" value="C:lipid droplet"/>
    <property type="evidence" value="ECO:0007669"/>
    <property type="project" value="UniProtKB-SubCell"/>
</dbReference>
<dbReference type="VEuPathDB" id="FungiDB:TRICI_006036"/>
<evidence type="ECO:0000313" key="5">
    <source>
        <dbReference type="EMBL" id="KAA8901671.1"/>
    </source>
</evidence>
<comment type="caution">
    <text evidence="5">The sequence shown here is derived from an EMBL/GenBank/DDBJ whole genome shotgun (WGS) entry which is preliminary data.</text>
</comment>
<sequence length="340" mass="37856">MRALQVVRYGPVGRALELRDDVEKPDKGELKEDEVYVKVCAASINPVDRNIAWGMLMPLGEVNLPFTIGFDISGWVEAVGSGVSEFSVGDEVIARINSLGAFQEYVVAPQQFLAHKPKNVSLVESAGIPLAAQTALQCFEDIDLENKDIKKAFVPAGLGGVGAYATQLLHNVYKVPFSTTVSTDKVDRTRKLLPNAEIIDYKKEDYTTKLADVDLVLDTTNDLKNESKIVANKAIVRSIAARPHSDEIPNDYGQVPWIIKKTLDWKFWWDSRWFAGKDVDYWYFLLNTSGERLKKIVQYIENGQIEVITDSVFEWSHAKEAYIKAASGGLTGKVVVKVAE</sequence>
<dbReference type="GO" id="GO:0005739">
    <property type="term" value="C:mitochondrion"/>
    <property type="evidence" value="ECO:0007669"/>
    <property type="project" value="TreeGrafter"/>
</dbReference>
<comment type="subcellular location">
    <subcellularLocation>
        <location evidence="1">Lipid droplet</location>
    </subcellularLocation>
</comment>
<protein>
    <recommendedName>
        <fullName evidence="4">Enoyl reductase (ER) domain-containing protein</fullName>
    </recommendedName>
</protein>
<evidence type="ECO:0000259" key="4">
    <source>
        <dbReference type="SMART" id="SM00829"/>
    </source>
</evidence>
<evidence type="ECO:0000256" key="2">
    <source>
        <dbReference type="ARBA" id="ARBA00022677"/>
    </source>
</evidence>
<evidence type="ECO:0000256" key="3">
    <source>
        <dbReference type="ARBA" id="ARBA00038249"/>
    </source>
</evidence>
<proteinExistence type="inferred from homology"/>
<evidence type="ECO:0000313" key="6">
    <source>
        <dbReference type="Proteomes" id="UP000761534"/>
    </source>
</evidence>
<dbReference type="SMART" id="SM00829">
    <property type="entry name" value="PKS_ER"/>
    <property type="match status" value="1"/>
</dbReference>
<gene>
    <name evidence="5" type="ORF">TRICI_006036</name>
</gene>